<keyword evidence="2" id="KW-0472">Membrane</keyword>
<evidence type="ECO:0000256" key="2">
    <source>
        <dbReference type="SAM" id="Phobius"/>
    </source>
</evidence>
<protein>
    <submittedName>
        <fullName evidence="3">Jg24873 protein</fullName>
    </submittedName>
</protein>
<feature type="compositionally biased region" description="Basic and acidic residues" evidence="1">
    <location>
        <begin position="328"/>
        <end position="337"/>
    </location>
</feature>
<accession>A0A8S4QGL4</accession>
<evidence type="ECO:0000313" key="4">
    <source>
        <dbReference type="Proteomes" id="UP000838756"/>
    </source>
</evidence>
<dbReference type="OrthoDB" id="8300123at2759"/>
<evidence type="ECO:0000313" key="3">
    <source>
        <dbReference type="EMBL" id="CAH2209378.1"/>
    </source>
</evidence>
<dbReference type="Proteomes" id="UP000838756">
    <property type="component" value="Unassembled WGS sequence"/>
</dbReference>
<keyword evidence="4" id="KW-1185">Reference proteome</keyword>
<dbReference type="AlphaFoldDB" id="A0A8S4QGL4"/>
<feature type="compositionally biased region" description="Polar residues" evidence="1">
    <location>
        <begin position="316"/>
        <end position="327"/>
    </location>
</feature>
<proteinExistence type="predicted"/>
<feature type="transmembrane region" description="Helical" evidence="2">
    <location>
        <begin position="104"/>
        <end position="128"/>
    </location>
</feature>
<reference evidence="3" key="1">
    <citation type="submission" date="2022-03" db="EMBL/GenBank/DDBJ databases">
        <authorList>
            <person name="Lindestad O."/>
        </authorList>
    </citation>
    <scope>NUCLEOTIDE SEQUENCE</scope>
</reference>
<evidence type="ECO:0000256" key="1">
    <source>
        <dbReference type="SAM" id="MobiDB-lite"/>
    </source>
</evidence>
<name>A0A8S4QGL4_9NEOP</name>
<keyword evidence="2" id="KW-1133">Transmembrane helix</keyword>
<feature type="transmembrane region" description="Helical" evidence="2">
    <location>
        <begin position="134"/>
        <end position="159"/>
    </location>
</feature>
<feature type="region of interest" description="Disordered" evidence="1">
    <location>
        <begin position="311"/>
        <end position="337"/>
    </location>
</feature>
<sequence length="337" mass="37113">MVQGGAVDTGNSEYLAQGIFEIIQGDKALQEEARKFLDQNEDLKNLDSIKKADIISLLENEKSEKFFTAVSKKLSGREKFKKLAEQVGKNLVMEEKLEALGNQLLVQGVISGAAFTTLTGALVGTLAIGGVAGALLGGGIALLGLLAIAAIAAIGYAIYQHRDEIKENADKSIGKVKKGAIKCGKAVKSFVKDVIDELTWEKINFSRLEKEFIDDMVYPENAEKSKEAQNKIRIIKMLKNEEQRSAIQELVKNGNIQNFSEADMIRLLEKGLSTHEEDMQKLLNLMEDFLPAIMDSGNNKIEKVEKIVGDKVKQMEPNSEVKNPSSERVSEERKGVN</sequence>
<dbReference type="EMBL" id="CAKXAJ010005785">
    <property type="protein sequence ID" value="CAH2209378.1"/>
    <property type="molecule type" value="Genomic_DNA"/>
</dbReference>
<gene>
    <name evidence="3" type="primary">jg24873</name>
    <name evidence="3" type="ORF">PAEG_LOCUS1777</name>
</gene>
<comment type="caution">
    <text evidence="3">The sequence shown here is derived from an EMBL/GenBank/DDBJ whole genome shotgun (WGS) entry which is preliminary data.</text>
</comment>
<keyword evidence="2" id="KW-0812">Transmembrane</keyword>
<organism evidence="3 4">
    <name type="scientific">Pararge aegeria aegeria</name>
    <dbReference type="NCBI Taxonomy" id="348720"/>
    <lineage>
        <taxon>Eukaryota</taxon>
        <taxon>Metazoa</taxon>
        <taxon>Ecdysozoa</taxon>
        <taxon>Arthropoda</taxon>
        <taxon>Hexapoda</taxon>
        <taxon>Insecta</taxon>
        <taxon>Pterygota</taxon>
        <taxon>Neoptera</taxon>
        <taxon>Endopterygota</taxon>
        <taxon>Lepidoptera</taxon>
        <taxon>Glossata</taxon>
        <taxon>Ditrysia</taxon>
        <taxon>Papilionoidea</taxon>
        <taxon>Nymphalidae</taxon>
        <taxon>Satyrinae</taxon>
        <taxon>Satyrini</taxon>
        <taxon>Parargina</taxon>
        <taxon>Pararge</taxon>
    </lineage>
</organism>